<evidence type="ECO:0000313" key="2">
    <source>
        <dbReference type="EMBL" id="ETB56082.1"/>
    </source>
</evidence>
<name>V7PBG8_PLAYE</name>
<gene>
    <name evidence="2" type="ORF">YYC_05882</name>
</gene>
<accession>V7PBG8</accession>
<reference evidence="2 3" key="1">
    <citation type="submission" date="2013-11" db="EMBL/GenBank/DDBJ databases">
        <title>The Genome Sequence of Plasmodium yoelii 17X.</title>
        <authorList>
            <consortium name="The Broad Institute Genomics Platform"/>
            <consortium name="The Broad Institute Genome Sequencing Center for Infectious Disease"/>
            <person name="Neafsey D."/>
            <person name="Adams J."/>
            <person name="Walker B."/>
            <person name="Young S.K."/>
            <person name="Zeng Q."/>
            <person name="Gargeya S."/>
            <person name="Fitzgerald M."/>
            <person name="Haas B."/>
            <person name="Abouelleil A."/>
            <person name="Alvarado L."/>
            <person name="Chapman S.B."/>
            <person name="Gainer-Dewar J."/>
            <person name="Goldberg J."/>
            <person name="Griggs A."/>
            <person name="Gujja S."/>
            <person name="Hansen M."/>
            <person name="Howarth C."/>
            <person name="Imamovic A."/>
            <person name="Ireland A."/>
            <person name="Larimer J."/>
            <person name="McCowan C."/>
            <person name="Murphy C."/>
            <person name="Pearson M."/>
            <person name="Poon T.W."/>
            <person name="Priest M."/>
            <person name="Roberts A."/>
            <person name="Saif S."/>
            <person name="Shea T."/>
            <person name="Sykes S."/>
            <person name="Wortman J."/>
            <person name="Nusbaum C."/>
            <person name="Birren B."/>
        </authorList>
    </citation>
    <scope>NUCLEOTIDE SEQUENCE [LARGE SCALE GENOMIC DNA]</scope>
    <source>
        <strain evidence="2 3">17X</strain>
    </source>
</reference>
<keyword evidence="1" id="KW-0472">Membrane</keyword>
<keyword evidence="3" id="KW-1185">Reference proteome</keyword>
<dbReference type="InterPro" id="IPR006477">
    <property type="entry name" value="Yir_bir_cir"/>
</dbReference>
<dbReference type="Pfam" id="PF06022">
    <property type="entry name" value="Cir_Bir_Yir"/>
    <property type="match status" value="1"/>
</dbReference>
<evidence type="ECO:0000256" key="1">
    <source>
        <dbReference type="SAM" id="Phobius"/>
    </source>
</evidence>
<dbReference type="EMBL" id="KI635833">
    <property type="protein sequence ID" value="ETB56082.1"/>
    <property type="molecule type" value="Genomic_DNA"/>
</dbReference>
<keyword evidence="1" id="KW-1133">Transmembrane helix</keyword>
<dbReference type="AlphaFoldDB" id="V7PBG8"/>
<sequence>CQKFENVWDAFPDELTNNEYHEFDDSNILNSYCDNSQCDTDIKKNSAGFFYLLSGFFGDSNSFNFDEKSKNDIFYYIMIWLSYMLNLKKNDLNNSLQYFYEIDIKNQHKYKNPIVGFTEYNSYIDLLDKKKIVNMDIKAISKLYAPFKSLCTMYNGFNDRTSDCKNFSNDAKEFVNKYNELNEDHSITGNDSYSQILCTLSTDYNNLKSKCSDSSSFPEIKTPTNCVKIFKQSSQLISAQNSEDASSSSSITNKLFIVLSIFGAIAFFFGISYKVNNKEFKNYFHYIYANVNRKITRFLTFYISIRYLDFGNNFKNKN</sequence>
<protein>
    <submittedName>
        <fullName evidence="2">Uncharacterized protein</fullName>
    </submittedName>
</protein>
<feature type="transmembrane region" description="Helical" evidence="1">
    <location>
        <begin position="255"/>
        <end position="273"/>
    </location>
</feature>
<evidence type="ECO:0000313" key="3">
    <source>
        <dbReference type="Proteomes" id="UP000018538"/>
    </source>
</evidence>
<dbReference type="Proteomes" id="UP000018538">
    <property type="component" value="Unassembled WGS sequence"/>
</dbReference>
<proteinExistence type="predicted"/>
<keyword evidence="1" id="KW-0812">Transmembrane</keyword>
<feature type="non-terminal residue" evidence="2">
    <location>
        <position position="1"/>
    </location>
</feature>
<organism evidence="2 3">
    <name type="scientific">Plasmodium yoelii 17X</name>
    <dbReference type="NCBI Taxonomy" id="1323249"/>
    <lineage>
        <taxon>Eukaryota</taxon>
        <taxon>Sar</taxon>
        <taxon>Alveolata</taxon>
        <taxon>Apicomplexa</taxon>
        <taxon>Aconoidasida</taxon>
        <taxon>Haemosporida</taxon>
        <taxon>Plasmodiidae</taxon>
        <taxon>Plasmodium</taxon>
        <taxon>Plasmodium (Vinckeia)</taxon>
    </lineage>
</organism>
<dbReference type="NCBIfam" id="TIGR01590">
    <property type="entry name" value="yir-bir-cir_Pla"/>
    <property type="match status" value="1"/>
</dbReference>